<feature type="transmembrane region" description="Helical" evidence="2">
    <location>
        <begin position="84"/>
        <end position="117"/>
    </location>
</feature>
<keyword evidence="2" id="KW-0812">Transmembrane</keyword>
<feature type="transmembrane region" description="Helical" evidence="2">
    <location>
        <begin position="429"/>
        <end position="452"/>
    </location>
</feature>
<organism evidence="3 4">
    <name type="scientific">Azospirillum palustre</name>
    <dbReference type="NCBI Taxonomy" id="2044885"/>
    <lineage>
        <taxon>Bacteria</taxon>
        <taxon>Pseudomonadati</taxon>
        <taxon>Pseudomonadota</taxon>
        <taxon>Alphaproteobacteria</taxon>
        <taxon>Rhodospirillales</taxon>
        <taxon>Azospirillaceae</taxon>
        <taxon>Azospirillum</taxon>
    </lineage>
</organism>
<comment type="caution">
    <text evidence="3">The sequence shown here is derived from an EMBL/GenBank/DDBJ whole genome shotgun (WGS) entry which is preliminary data.</text>
</comment>
<evidence type="ECO:0008006" key="5">
    <source>
        <dbReference type="Google" id="ProtNLM"/>
    </source>
</evidence>
<feature type="transmembrane region" description="Helical" evidence="2">
    <location>
        <begin position="179"/>
        <end position="209"/>
    </location>
</feature>
<keyword evidence="2" id="KW-0472">Membrane</keyword>
<dbReference type="Proteomes" id="UP000225379">
    <property type="component" value="Unassembled WGS sequence"/>
</dbReference>
<dbReference type="OrthoDB" id="7238679at2"/>
<evidence type="ECO:0000256" key="2">
    <source>
        <dbReference type="SAM" id="Phobius"/>
    </source>
</evidence>
<feature type="transmembrane region" description="Helical" evidence="2">
    <location>
        <begin position="221"/>
        <end position="242"/>
    </location>
</feature>
<keyword evidence="4" id="KW-1185">Reference proteome</keyword>
<name>A0A2B8AVV4_9PROT</name>
<evidence type="ECO:0000256" key="1">
    <source>
        <dbReference type="SAM" id="MobiDB-lite"/>
    </source>
</evidence>
<reference evidence="4" key="1">
    <citation type="submission" date="2017-10" db="EMBL/GenBank/DDBJ databases">
        <authorList>
            <person name="Kravchenko I.K."/>
            <person name="Grouzdev D.S."/>
        </authorList>
    </citation>
    <scope>NUCLEOTIDE SEQUENCE [LARGE SCALE GENOMIC DNA]</scope>
    <source>
        <strain evidence="4">B2</strain>
    </source>
</reference>
<feature type="transmembrane region" description="Helical" evidence="2">
    <location>
        <begin position="129"/>
        <end position="148"/>
    </location>
</feature>
<feature type="transmembrane region" description="Helical" evidence="2">
    <location>
        <begin position="12"/>
        <end position="32"/>
    </location>
</feature>
<proteinExistence type="predicted"/>
<feature type="region of interest" description="Disordered" evidence="1">
    <location>
        <begin position="479"/>
        <end position="524"/>
    </location>
</feature>
<sequence>MRFWNASRISPALIAGLTIILAGVLIGAPLLVLNGFPLTFDDTPGYLEPAFNILHRAAQPAWTPPPDLSPHGLPSSNIFFLRPFGYMLFLLPFAGGWGVWLIPLAQGILAAAVLRAALTAAAVPDRPGLFLGIAAVLGLTTSLSLHAATIMPDFLTGLVILLVYVVVVRWPALTAARRLLTVAALTGMIVSHLSHLAILGGMIVLLALWALWQDRAMLRSLGWGVLLPMVLAVGLLTGSNLLTAGRPVLSESSPVFLLARLIGDGPARDYLAEACRNRDYLLCNSLDTLARSAPGYVTSDYFLWHPDGARRRFGDQPRFVAEAAEIAHNTIASRPAAVATHGLANAAGQFVEVQPDDTLDDPVKPLTRRLFSRFPAPVYAAFDRSLQTQQRFPRDGLALVQDLSLSLGVLGLAALGLGRWRRVDGRVRMLILVIGLGLTLNAGVTGGLSAVHDRYQNRVIWLVPFAALVLLATARSRDPLPASQTGRIGSGQPTGWNTPPGMGTGTPVVAGRLSGSPSLLRTAR</sequence>
<dbReference type="EMBL" id="PDKW01000043">
    <property type="protein sequence ID" value="PGH53074.1"/>
    <property type="molecule type" value="Genomic_DNA"/>
</dbReference>
<feature type="compositionally biased region" description="Polar residues" evidence="1">
    <location>
        <begin position="482"/>
        <end position="497"/>
    </location>
</feature>
<accession>A0A2B8AVV4</accession>
<dbReference type="AlphaFoldDB" id="A0A2B8AVV4"/>
<dbReference type="RefSeq" id="WP_098739167.1">
    <property type="nucleotide sequence ID" value="NZ_PDKW01000043.1"/>
</dbReference>
<evidence type="ECO:0000313" key="4">
    <source>
        <dbReference type="Proteomes" id="UP000225379"/>
    </source>
</evidence>
<feature type="compositionally biased region" description="Polar residues" evidence="1">
    <location>
        <begin position="515"/>
        <end position="524"/>
    </location>
</feature>
<gene>
    <name evidence="3" type="ORF">CRT60_24420</name>
</gene>
<evidence type="ECO:0000313" key="3">
    <source>
        <dbReference type="EMBL" id="PGH53074.1"/>
    </source>
</evidence>
<feature type="transmembrane region" description="Helical" evidence="2">
    <location>
        <begin position="154"/>
        <end position="172"/>
    </location>
</feature>
<keyword evidence="2" id="KW-1133">Transmembrane helix</keyword>
<protein>
    <recommendedName>
        <fullName evidence="5">Glycosyltransferase RgtA/B/C/D-like domain-containing protein</fullName>
    </recommendedName>
</protein>